<dbReference type="GO" id="GO:0051082">
    <property type="term" value="F:unfolded protein binding"/>
    <property type="evidence" value="ECO:0007669"/>
    <property type="project" value="TreeGrafter"/>
</dbReference>
<comment type="similarity">
    <text evidence="4">Belongs to the glycosyltransferase 8 family.</text>
</comment>
<feature type="domain" description="Glucosyltransferase 24 catalytic" evidence="15">
    <location>
        <begin position="1282"/>
        <end position="1547"/>
    </location>
</feature>
<dbReference type="FunFam" id="3.90.550.10:FF:000065">
    <property type="entry name" value="UDP-glucose:glycoprotein glucosyltransferase, putative"/>
    <property type="match status" value="1"/>
</dbReference>
<dbReference type="FunCoup" id="A0A409XDH2">
    <property type="interactions" value="440"/>
</dbReference>
<dbReference type="STRING" id="93625.A0A409XDH2"/>
<evidence type="ECO:0000256" key="4">
    <source>
        <dbReference type="ARBA" id="ARBA00006351"/>
    </source>
</evidence>
<dbReference type="InterPro" id="IPR040693">
    <property type="entry name" value="UGGT_TRXL_1"/>
</dbReference>
<dbReference type="UniPathway" id="UPA00378"/>
<feature type="compositionally biased region" description="Acidic residues" evidence="9">
    <location>
        <begin position="1583"/>
        <end position="1594"/>
    </location>
</feature>
<dbReference type="Pfam" id="PF18400">
    <property type="entry name" value="Thioredoxin_12"/>
    <property type="match status" value="1"/>
</dbReference>
<sequence>MKRVFTLLGAAIPVLQVVGSASSPPVKVGLRSSWPAPPFLAEILETVSLENPDAFFTYLDRLTDPEVLQSPHGMKPEAIHQAALQVAIDNGILHEAGSLSIVEMNLAMHAATPKLEAFYNYYADNHNGSSGTQCGSWVDWYGEVVCDVETLVQLAGVEAIDPPRDPKTDAFQPKPKILTFDHIFPPPDIILERPPRTAIFYASLTSANFRELHTYLMKLTNRLDPHVEYVFRHIPPTTQSEGSNYLSGYGVSLDLKKMDYLALDDRNTNSAANNAESKSDSNSEDKRVDPILPLILSHPENLTAPGPDVPLSEEELEEEELDGLGGKAAQIIAESSDPLDVLTHLSQNFPKYATSLARRVVMNESIAEELHNNSLKAQRGINVLWFNGLQVEPKDINPFGLLRTVKKERNVIQSLTSQGLERSQAFQLLTHSAIAIAQKESAAMEALFDASDRPEGGDVIVWWNDMEKDSRYAKWNPSLYALLRPMYPGSLPSIKANLFNIVLVLDLSQTTSLNFLAGGVTNIINRDIPLRFGLVPIVETEDGKKMARLFYHLVKNYGRKKTLQFINSISQIRLPAQLQTAELDWHTVRHTYDELVAREREENPEAAFPALDSIFKGEEEDVARLDKINVYTERLGSTLASSETGHAFFNGKHFDVNENFMRQLQTEVATQMAYLQEKVYSGSLADDEERETMGNYFYDLPTTSKRRNKYIYPSTGSKSIHIANLPEIFSKTRFRLSPSAYLYPPAEAESIFESLFVVADFDTEDALGLVKEAISSLTVESKTRISFIHNPSIAKSPDNASRSPATWLFAHLHTRELLAKAAPSSLLSALGLDGFAGPTEGMQIPIKKYGAFEELTGGVVLGDIMEEEYVDYVKTSRLVSRELHIHPGQSALVVNGRVVGPIAPNDFHIADFKALEDHEFRGRTEPIVKALQDVAPLLAEDKYKFANVVSMASSVIAATQQPDPSEAGLFDAPLRPRQRSYQLLDSEYTSFEYGDNSTALHHVAAFLDPLSETAQKWSSLLKWLSNIPDIFIEIHLNPGGYKDIPLKRFYRYNLIPQLTFDKEGHEVSAQAVFEDIPVDPIYTLAMDVPTAWLARPREALYDLDNIQLGKLFPGDTAVEAVFDLDYIVIEGHAREIANQVPRGVQLQLATGDGVPVDDTQVVANLGYFQFKAKPGVFKLEIREGRGRKIFKLDSAGNEGWDSPSVEEAGAEITVTSFEGLTLYPRLSRNPGMELAEVLEEEEKEEESKGIFEDLSSRVMSIFKSSKKELSTEVVTVKPQADINIFTVASGLLYERFVGIMILSVLRNTNSTVKFWFIENFLSPSFLEFIPHMAEKYNFQYELVTYKWPSWLRAQTEKQRIIWAYKILFLDVLFPMDLKKVIFVDADQIVRADLKELVDLDLHGAPYGYTPMGDDNTDMEGFRFWKTGYWKEFLQGKPYHISALYVIDLVRFRQLAAGDILRGSYHQLSADPNSLANLDQDLPNNLQAQVPIYSLSEDWLWCETWCSKDRLHRAKTIDLCQNPLTKEPKLARARQIPEWDEYDTEIARFTRDLAKAGKVHSRIATADASVLAGGGAADKKQDAEVVEETQDDSQTEEPTRDEL</sequence>
<feature type="domain" description="UGGT thioredoxin-like" evidence="12">
    <location>
        <begin position="314"/>
        <end position="440"/>
    </location>
</feature>
<feature type="chain" id="PRO_5019524261" description="Glycosyltransferase family 24 protein" evidence="10">
    <location>
        <begin position="23"/>
        <end position="1602"/>
    </location>
</feature>
<dbReference type="InterPro" id="IPR040525">
    <property type="entry name" value="UGGT_TRXL_4"/>
</dbReference>
<comment type="caution">
    <text evidence="16">The sequence shown here is derived from an EMBL/GenBank/DDBJ whole genome shotgun (WGS) entry which is preliminary data.</text>
</comment>
<dbReference type="GO" id="GO:0005788">
    <property type="term" value="C:endoplasmic reticulum lumen"/>
    <property type="evidence" value="ECO:0007669"/>
    <property type="project" value="UniProtKB-SubCell"/>
</dbReference>
<feature type="signal peptide" evidence="10">
    <location>
        <begin position="1"/>
        <end position="22"/>
    </location>
</feature>
<evidence type="ECO:0000256" key="5">
    <source>
        <dbReference type="ARBA" id="ARBA00022679"/>
    </source>
</evidence>
<dbReference type="GO" id="GO:0036503">
    <property type="term" value="P:ERAD pathway"/>
    <property type="evidence" value="ECO:0007669"/>
    <property type="project" value="TreeGrafter"/>
</dbReference>
<evidence type="ECO:0000256" key="2">
    <source>
        <dbReference type="ARBA" id="ARBA00004319"/>
    </source>
</evidence>
<dbReference type="InterPro" id="IPR009448">
    <property type="entry name" value="UDP-g_GGtrans"/>
</dbReference>
<evidence type="ECO:0000313" key="17">
    <source>
        <dbReference type="Proteomes" id="UP000283269"/>
    </source>
</evidence>
<feature type="domain" description="UGGT thioredoxin-like" evidence="13">
    <location>
        <begin position="448"/>
        <end position="711"/>
    </location>
</feature>
<name>A0A409XDH2_PSICY</name>
<evidence type="ECO:0000256" key="1">
    <source>
        <dbReference type="ARBA" id="ARBA00001913"/>
    </source>
</evidence>
<keyword evidence="6 10" id="KW-0732">Signal</keyword>
<dbReference type="OrthoDB" id="27683at2759"/>
<keyword evidence="17" id="KW-1185">Reference proteome</keyword>
<dbReference type="InterPro" id="IPR029044">
    <property type="entry name" value="Nucleotide-diphossugar_trans"/>
</dbReference>
<evidence type="ECO:0008006" key="18">
    <source>
        <dbReference type="Google" id="ProtNLM"/>
    </source>
</evidence>
<evidence type="ECO:0000256" key="10">
    <source>
        <dbReference type="SAM" id="SignalP"/>
    </source>
</evidence>
<evidence type="ECO:0000256" key="3">
    <source>
        <dbReference type="ARBA" id="ARBA00004922"/>
    </source>
</evidence>
<accession>A0A409XDH2</accession>
<evidence type="ECO:0000259" key="11">
    <source>
        <dbReference type="Pfam" id="PF18400"/>
    </source>
</evidence>
<keyword evidence="5" id="KW-0808">Transferase</keyword>
<dbReference type="Proteomes" id="UP000283269">
    <property type="component" value="Unassembled WGS sequence"/>
</dbReference>
<evidence type="ECO:0000259" key="14">
    <source>
        <dbReference type="Pfam" id="PF18403"/>
    </source>
</evidence>
<dbReference type="InterPro" id="IPR040497">
    <property type="entry name" value="Glyco_transf_24"/>
</dbReference>
<dbReference type="Pfam" id="PF18402">
    <property type="entry name" value="Thioredoxin_14"/>
    <property type="match status" value="1"/>
</dbReference>
<dbReference type="PANTHER" id="PTHR11226">
    <property type="entry name" value="UDP-GLUCOSE GLYCOPROTEIN:GLUCOSYLTRANSFERASE"/>
    <property type="match status" value="1"/>
</dbReference>
<dbReference type="InterPro" id="IPR040692">
    <property type="entry name" value="UGGT_TRXL_3"/>
</dbReference>
<dbReference type="InParanoid" id="A0A409XDH2"/>
<dbReference type="GO" id="GO:0018279">
    <property type="term" value="P:protein N-linked glycosylation via asparagine"/>
    <property type="evidence" value="ECO:0007669"/>
    <property type="project" value="TreeGrafter"/>
</dbReference>
<dbReference type="SUPFAM" id="SSF53448">
    <property type="entry name" value="Nucleotide-diphospho-sugar transferases"/>
    <property type="match status" value="1"/>
</dbReference>
<comment type="pathway">
    <text evidence="3">Protein modification; protein glycosylation.</text>
</comment>
<comment type="cofactor">
    <cofactor evidence="1">
        <name>Ca(2+)</name>
        <dbReference type="ChEBI" id="CHEBI:29108"/>
    </cofactor>
</comment>
<proteinExistence type="inferred from homology"/>
<evidence type="ECO:0000259" key="13">
    <source>
        <dbReference type="Pfam" id="PF18402"/>
    </source>
</evidence>
<dbReference type="InterPro" id="IPR040694">
    <property type="entry name" value="UGGT_TRXL_2"/>
</dbReference>
<dbReference type="Pfam" id="PF18403">
    <property type="entry name" value="Thioredoxin_15"/>
    <property type="match status" value="1"/>
</dbReference>
<evidence type="ECO:0000256" key="6">
    <source>
        <dbReference type="ARBA" id="ARBA00022729"/>
    </source>
</evidence>
<dbReference type="CDD" id="cd06432">
    <property type="entry name" value="GT8_HUGT1_C_like"/>
    <property type="match status" value="1"/>
</dbReference>
<evidence type="ECO:0000256" key="9">
    <source>
        <dbReference type="SAM" id="MobiDB-lite"/>
    </source>
</evidence>
<evidence type="ECO:0000256" key="8">
    <source>
        <dbReference type="ARBA" id="ARBA00023180"/>
    </source>
</evidence>
<keyword evidence="8" id="KW-0325">Glycoprotein</keyword>
<evidence type="ECO:0000259" key="12">
    <source>
        <dbReference type="Pfam" id="PF18401"/>
    </source>
</evidence>
<dbReference type="EMBL" id="NHYD01002025">
    <property type="protein sequence ID" value="PPQ88795.1"/>
    <property type="molecule type" value="Genomic_DNA"/>
</dbReference>
<keyword evidence="7" id="KW-0256">Endoplasmic reticulum</keyword>
<dbReference type="Pfam" id="PF18401">
    <property type="entry name" value="Thioredoxin_13"/>
    <property type="match status" value="1"/>
</dbReference>
<evidence type="ECO:0000256" key="7">
    <source>
        <dbReference type="ARBA" id="ARBA00022824"/>
    </source>
</evidence>
<dbReference type="Pfam" id="PF18404">
    <property type="entry name" value="Glyco_transf_24"/>
    <property type="match status" value="1"/>
</dbReference>
<reference evidence="16 17" key="1">
    <citation type="journal article" date="2018" name="Evol. Lett.">
        <title>Horizontal gene cluster transfer increased hallucinogenic mushroom diversity.</title>
        <authorList>
            <person name="Reynolds H.T."/>
            <person name="Vijayakumar V."/>
            <person name="Gluck-Thaler E."/>
            <person name="Korotkin H.B."/>
            <person name="Matheny P.B."/>
            <person name="Slot J.C."/>
        </authorList>
    </citation>
    <scope>NUCLEOTIDE SEQUENCE [LARGE SCALE GENOMIC DNA]</scope>
    <source>
        <strain evidence="16 17">2631</strain>
    </source>
</reference>
<feature type="region of interest" description="Disordered" evidence="9">
    <location>
        <begin position="1569"/>
        <end position="1602"/>
    </location>
</feature>
<feature type="domain" description="UDP-glucose:glycoprotein glucosyltransferase thioredoxin-like" evidence="14">
    <location>
        <begin position="725"/>
        <end position="957"/>
    </location>
</feature>
<protein>
    <recommendedName>
        <fullName evidence="18">Glycosyltransferase family 24 protein</fullName>
    </recommendedName>
</protein>
<evidence type="ECO:0000313" key="16">
    <source>
        <dbReference type="EMBL" id="PPQ88795.1"/>
    </source>
</evidence>
<dbReference type="Gene3D" id="3.90.550.10">
    <property type="entry name" value="Spore Coat Polysaccharide Biosynthesis Protein SpsA, Chain A"/>
    <property type="match status" value="1"/>
</dbReference>
<feature type="domain" description="UGGT thioredoxin-like" evidence="11">
    <location>
        <begin position="36"/>
        <end position="240"/>
    </location>
</feature>
<evidence type="ECO:0000259" key="15">
    <source>
        <dbReference type="Pfam" id="PF18404"/>
    </source>
</evidence>
<comment type="subcellular location">
    <subcellularLocation>
        <location evidence="2">Endoplasmic reticulum lumen</location>
    </subcellularLocation>
</comment>
<dbReference type="PANTHER" id="PTHR11226:SF0">
    <property type="entry name" value="UDP-GLUCOSE:GLYCOPROTEIN GLUCOSYLTRANSFERASE"/>
    <property type="match status" value="1"/>
</dbReference>
<gene>
    <name evidence="16" type="ORF">CVT25_010481</name>
</gene>
<dbReference type="Pfam" id="PF06427">
    <property type="entry name" value="UDP-g_GGTase"/>
    <property type="match status" value="1"/>
</dbReference>
<dbReference type="GO" id="GO:0003980">
    <property type="term" value="F:UDP-glucose:glycoprotein glucosyltransferase activity"/>
    <property type="evidence" value="ECO:0007669"/>
    <property type="project" value="InterPro"/>
</dbReference>
<organism evidence="16 17">
    <name type="scientific">Psilocybe cyanescens</name>
    <dbReference type="NCBI Taxonomy" id="93625"/>
    <lineage>
        <taxon>Eukaryota</taxon>
        <taxon>Fungi</taxon>
        <taxon>Dikarya</taxon>
        <taxon>Basidiomycota</taxon>
        <taxon>Agaricomycotina</taxon>
        <taxon>Agaricomycetes</taxon>
        <taxon>Agaricomycetidae</taxon>
        <taxon>Agaricales</taxon>
        <taxon>Agaricineae</taxon>
        <taxon>Strophariaceae</taxon>
        <taxon>Psilocybe</taxon>
    </lineage>
</organism>